<comment type="subcellular location">
    <subcellularLocation>
        <location evidence="1">Membrane</location>
        <topology evidence="1">Multi-pass membrane protein</topology>
    </subcellularLocation>
</comment>
<dbReference type="GO" id="GO:0030416">
    <property type="term" value="P:methylamine metabolic process"/>
    <property type="evidence" value="ECO:0007669"/>
    <property type="project" value="InterPro"/>
</dbReference>
<dbReference type="InterPro" id="IPR009908">
    <property type="entry name" value="Methylamine_util_MauE"/>
</dbReference>
<name>A0A8G2C9G5_9BACT</name>
<gene>
    <name evidence="7" type="ORF">AB2Z07_08645</name>
    <name evidence="8" type="ORF">SAMN05660830_01617</name>
</gene>
<feature type="transmembrane region" description="Helical" evidence="5">
    <location>
        <begin position="52"/>
        <end position="77"/>
    </location>
</feature>
<keyword evidence="10" id="KW-1185">Reference proteome</keyword>
<dbReference type="UniPathway" id="UPA00895"/>
<dbReference type="AlphaFoldDB" id="A0A8G2C9G5"/>
<feature type="transmembrane region" description="Helical" evidence="5">
    <location>
        <begin position="132"/>
        <end position="151"/>
    </location>
</feature>
<dbReference type="Proteomes" id="UP001568358">
    <property type="component" value="Unassembled WGS sequence"/>
</dbReference>
<feature type="transmembrane region" description="Helical" evidence="5">
    <location>
        <begin position="12"/>
        <end position="32"/>
    </location>
</feature>
<reference evidence="8 9" key="1">
    <citation type="submission" date="2016-11" db="EMBL/GenBank/DDBJ databases">
        <authorList>
            <person name="Varghese N."/>
            <person name="Submissions S."/>
        </authorList>
    </citation>
    <scope>NUCLEOTIDE SEQUENCE [LARGE SCALE GENOMIC DNA]</scope>
    <source>
        <strain evidence="8 9">DSM 17919</strain>
    </source>
</reference>
<accession>A0A8G2C9G5</accession>
<dbReference type="RefSeq" id="WP_071410333.1">
    <property type="nucleotide sequence ID" value="NZ_CP192219.1"/>
</dbReference>
<evidence type="ECO:0000259" key="6">
    <source>
        <dbReference type="Pfam" id="PF07291"/>
    </source>
</evidence>
<keyword evidence="3 5" id="KW-1133">Transmembrane helix</keyword>
<protein>
    <submittedName>
        <fullName evidence="7">MauE/DoxX family redox-associated membrane protein</fullName>
    </submittedName>
    <submittedName>
        <fullName evidence="8">Methylamine utilisation protein MauE</fullName>
    </submittedName>
</protein>
<comment type="caution">
    <text evidence="8">The sequence shown here is derived from an EMBL/GenBank/DDBJ whole genome shotgun (WGS) entry which is preliminary data.</text>
</comment>
<reference evidence="7 10" key="2">
    <citation type="submission" date="2024-07" db="EMBL/GenBank/DDBJ databases">
        <title>Active virus-host system and metabolic interactions in a Lokiarchaeon culture.</title>
        <authorList>
            <person name="Ponce Toledo R.I."/>
            <person name="Rodrigues Oliveira T."/>
            <person name="Schleper C."/>
        </authorList>
    </citation>
    <scope>NUCLEOTIDE SEQUENCE [LARGE SCALE GENOMIC DNA]</scope>
    <source>
        <strain evidence="7 10">B35</strain>
    </source>
</reference>
<evidence type="ECO:0000256" key="1">
    <source>
        <dbReference type="ARBA" id="ARBA00004141"/>
    </source>
</evidence>
<dbReference type="EMBL" id="FQZR01000003">
    <property type="protein sequence ID" value="SHJ09089.1"/>
    <property type="molecule type" value="Genomic_DNA"/>
</dbReference>
<evidence type="ECO:0000256" key="4">
    <source>
        <dbReference type="ARBA" id="ARBA00023136"/>
    </source>
</evidence>
<dbReference type="EMBL" id="JBFSOO010000005">
    <property type="protein sequence ID" value="MEZ6853596.1"/>
    <property type="molecule type" value="Genomic_DNA"/>
</dbReference>
<evidence type="ECO:0000256" key="2">
    <source>
        <dbReference type="ARBA" id="ARBA00022692"/>
    </source>
</evidence>
<evidence type="ECO:0000313" key="9">
    <source>
        <dbReference type="Proteomes" id="UP000184001"/>
    </source>
</evidence>
<feature type="domain" description="Methylamine utilisation protein MauE" evidence="6">
    <location>
        <begin position="16"/>
        <end position="147"/>
    </location>
</feature>
<dbReference type="Pfam" id="PF07291">
    <property type="entry name" value="MauE"/>
    <property type="match status" value="1"/>
</dbReference>
<evidence type="ECO:0000313" key="8">
    <source>
        <dbReference type="EMBL" id="SHJ09089.1"/>
    </source>
</evidence>
<evidence type="ECO:0000256" key="5">
    <source>
        <dbReference type="SAM" id="Phobius"/>
    </source>
</evidence>
<dbReference type="Proteomes" id="UP000184001">
    <property type="component" value="Unassembled WGS sequence"/>
</dbReference>
<keyword evidence="2 5" id="KW-0812">Transmembrane</keyword>
<evidence type="ECO:0000313" key="10">
    <source>
        <dbReference type="Proteomes" id="UP001568358"/>
    </source>
</evidence>
<feature type="transmembrane region" description="Helical" evidence="5">
    <location>
        <begin position="84"/>
        <end position="103"/>
    </location>
</feature>
<dbReference type="GO" id="GO:0016020">
    <property type="term" value="C:membrane"/>
    <property type="evidence" value="ECO:0007669"/>
    <property type="project" value="UniProtKB-SubCell"/>
</dbReference>
<keyword evidence="4 5" id="KW-0472">Membrane</keyword>
<proteinExistence type="predicted"/>
<sequence>MIVPDNFPSCIFQRATAVLVVRIFLGSVFIYAGAGKLWDLHGFAIIIEEFGVLPLGLLPFVAVGLPVLEILAGVGLVWNVRGSLTVITAMNLMFMAVLGYAMYKGLVIADCGCFAAGEVPSGYDDGSALRDAFIRDVGLLSACCFLFVSSMRKKQGVKIL</sequence>
<organism evidence="8 9">
    <name type="scientific">Halodesulfovibrio aestuarii</name>
    <dbReference type="NCBI Taxonomy" id="126333"/>
    <lineage>
        <taxon>Bacteria</taxon>
        <taxon>Pseudomonadati</taxon>
        <taxon>Thermodesulfobacteriota</taxon>
        <taxon>Desulfovibrionia</taxon>
        <taxon>Desulfovibrionales</taxon>
        <taxon>Desulfovibrionaceae</taxon>
        <taxon>Halodesulfovibrio</taxon>
    </lineage>
</organism>
<evidence type="ECO:0000256" key="3">
    <source>
        <dbReference type="ARBA" id="ARBA00022989"/>
    </source>
</evidence>
<evidence type="ECO:0000313" key="7">
    <source>
        <dbReference type="EMBL" id="MEZ6853596.1"/>
    </source>
</evidence>